<evidence type="ECO:0000256" key="4">
    <source>
        <dbReference type="ARBA" id="ARBA00022833"/>
    </source>
</evidence>
<feature type="domain" description="Peptidase M48" evidence="9">
    <location>
        <begin position="122"/>
        <end position="200"/>
    </location>
</feature>
<feature type="region of interest" description="Disordered" evidence="7">
    <location>
        <begin position="256"/>
        <end position="278"/>
    </location>
</feature>
<evidence type="ECO:0000256" key="6">
    <source>
        <dbReference type="RuleBase" id="RU003983"/>
    </source>
</evidence>
<evidence type="ECO:0000256" key="3">
    <source>
        <dbReference type="ARBA" id="ARBA00022801"/>
    </source>
</evidence>
<comment type="similarity">
    <text evidence="6">Belongs to the peptidase M48 family.</text>
</comment>
<keyword evidence="8" id="KW-1133">Transmembrane helix</keyword>
<keyword evidence="1 6" id="KW-0645">Protease</keyword>
<evidence type="ECO:0000313" key="11">
    <source>
        <dbReference type="Proteomes" id="UP001501074"/>
    </source>
</evidence>
<accession>A0ABP6ZMI8</accession>
<name>A0ABP6ZMI8_9ACTN</name>
<feature type="transmembrane region" description="Helical" evidence="8">
    <location>
        <begin position="306"/>
        <end position="329"/>
    </location>
</feature>
<keyword evidence="5 6" id="KW-0482">Metalloprotease</keyword>
<keyword evidence="8" id="KW-0812">Transmembrane</keyword>
<dbReference type="EMBL" id="BAAAZO010000004">
    <property type="protein sequence ID" value="GAA3612207.1"/>
    <property type="molecule type" value="Genomic_DNA"/>
</dbReference>
<gene>
    <name evidence="10" type="ORF">GCM10022223_30370</name>
</gene>
<dbReference type="PANTHER" id="PTHR34978:SF3">
    <property type="entry name" value="SLR0241 PROTEIN"/>
    <property type="match status" value="1"/>
</dbReference>
<keyword evidence="8" id="KW-0472">Membrane</keyword>
<keyword evidence="2" id="KW-0479">Metal-binding</keyword>
<evidence type="ECO:0000256" key="8">
    <source>
        <dbReference type="SAM" id="Phobius"/>
    </source>
</evidence>
<reference evidence="11" key="1">
    <citation type="journal article" date="2019" name="Int. J. Syst. Evol. Microbiol.">
        <title>The Global Catalogue of Microorganisms (GCM) 10K type strain sequencing project: providing services to taxonomists for standard genome sequencing and annotation.</title>
        <authorList>
            <consortium name="The Broad Institute Genomics Platform"/>
            <consortium name="The Broad Institute Genome Sequencing Center for Infectious Disease"/>
            <person name="Wu L."/>
            <person name="Ma J."/>
        </authorList>
    </citation>
    <scope>NUCLEOTIDE SEQUENCE [LARGE SCALE GENOMIC DNA]</scope>
    <source>
        <strain evidence="11">JCM 16902</strain>
    </source>
</reference>
<feature type="transmembrane region" description="Helical" evidence="8">
    <location>
        <begin position="88"/>
        <end position="111"/>
    </location>
</feature>
<keyword evidence="11" id="KW-1185">Reference proteome</keyword>
<dbReference type="Pfam" id="PF01435">
    <property type="entry name" value="Peptidase_M48"/>
    <property type="match status" value="1"/>
</dbReference>
<keyword evidence="3 6" id="KW-0378">Hydrolase</keyword>
<sequence>MTTAAWLWLLAITLIWPVPAVLARARWLLTVPRPAVVLWQAVAVSALLAVFGASLATIQALVFSLLLPDAAVRAGERPASLSGIDATGALHLAIAAGLLVLTVVALVKLNYVGIQVARRLRRHRSRHRDLVDLLAGTGMPDAHDIRVLSSGETAYAYCLPGRDARVVISDAALRDLTPEQVAAVIEHERAHLRARHDLLLEFFTVLYEAAGRRAGTQAALEQSAVLVELLADDAARRLHGPQPLIAALATLGSSTALESPASPTPLTGQKSAGSSDKAEVTGLGVLPRLRRLVDAPVSVAPPGLAAAVYAGALALIAVPTGALALPWLLTTWHAVR</sequence>
<keyword evidence="4 6" id="KW-0862">Zinc</keyword>
<protein>
    <submittedName>
        <fullName evidence="10">M56 family metallopeptidase</fullName>
    </submittedName>
</protein>
<organism evidence="10 11">
    <name type="scientific">Kineosporia mesophila</name>
    <dbReference type="NCBI Taxonomy" id="566012"/>
    <lineage>
        <taxon>Bacteria</taxon>
        <taxon>Bacillati</taxon>
        <taxon>Actinomycetota</taxon>
        <taxon>Actinomycetes</taxon>
        <taxon>Kineosporiales</taxon>
        <taxon>Kineosporiaceae</taxon>
        <taxon>Kineosporia</taxon>
    </lineage>
</organism>
<dbReference type="Gene3D" id="3.30.2010.10">
    <property type="entry name" value="Metalloproteases ('zincins'), catalytic domain"/>
    <property type="match status" value="1"/>
</dbReference>
<evidence type="ECO:0000259" key="9">
    <source>
        <dbReference type="Pfam" id="PF01435"/>
    </source>
</evidence>
<proteinExistence type="inferred from homology"/>
<evidence type="ECO:0000256" key="7">
    <source>
        <dbReference type="SAM" id="MobiDB-lite"/>
    </source>
</evidence>
<dbReference type="InterPro" id="IPR001915">
    <property type="entry name" value="Peptidase_M48"/>
</dbReference>
<feature type="transmembrane region" description="Helical" evidence="8">
    <location>
        <begin position="39"/>
        <end position="67"/>
    </location>
</feature>
<evidence type="ECO:0000256" key="5">
    <source>
        <dbReference type="ARBA" id="ARBA00023049"/>
    </source>
</evidence>
<feature type="compositionally biased region" description="Polar residues" evidence="7">
    <location>
        <begin position="264"/>
        <end position="274"/>
    </location>
</feature>
<comment type="caution">
    <text evidence="10">The sequence shown here is derived from an EMBL/GenBank/DDBJ whole genome shotgun (WGS) entry which is preliminary data.</text>
</comment>
<dbReference type="CDD" id="cd07326">
    <property type="entry name" value="M56_BlaR1_MecR1_like"/>
    <property type="match status" value="1"/>
</dbReference>
<evidence type="ECO:0000256" key="2">
    <source>
        <dbReference type="ARBA" id="ARBA00022723"/>
    </source>
</evidence>
<evidence type="ECO:0000313" key="10">
    <source>
        <dbReference type="EMBL" id="GAA3612207.1"/>
    </source>
</evidence>
<dbReference type="InterPro" id="IPR052173">
    <property type="entry name" value="Beta-lactam_resp_regulator"/>
</dbReference>
<evidence type="ECO:0000256" key="1">
    <source>
        <dbReference type="ARBA" id="ARBA00022670"/>
    </source>
</evidence>
<dbReference type="Proteomes" id="UP001501074">
    <property type="component" value="Unassembled WGS sequence"/>
</dbReference>
<dbReference type="PANTHER" id="PTHR34978">
    <property type="entry name" value="POSSIBLE SENSOR-TRANSDUCER PROTEIN BLAR"/>
    <property type="match status" value="1"/>
</dbReference>
<dbReference type="RefSeq" id="WP_231482103.1">
    <property type="nucleotide sequence ID" value="NZ_BAAAZO010000004.1"/>
</dbReference>
<comment type="cofactor">
    <cofactor evidence="6">
        <name>Zn(2+)</name>
        <dbReference type="ChEBI" id="CHEBI:29105"/>
    </cofactor>
    <text evidence="6">Binds 1 zinc ion per subunit.</text>
</comment>